<name>A0A1H6FD33_9GAMM</name>
<dbReference type="InterPro" id="IPR001036">
    <property type="entry name" value="Acrflvin-R"/>
</dbReference>
<feature type="transmembrane region" description="Helical" evidence="1">
    <location>
        <begin position="1064"/>
        <end position="1088"/>
    </location>
</feature>
<dbReference type="PANTHER" id="PTHR32063:SF0">
    <property type="entry name" value="SWARMING MOTILITY PROTEIN SWRC"/>
    <property type="match status" value="1"/>
</dbReference>
<feature type="transmembrane region" description="Helical" evidence="1">
    <location>
        <begin position="399"/>
        <end position="424"/>
    </location>
</feature>
<organism evidence="2 3">
    <name type="scientific">Candidatus Venteria ishoeyi</name>
    <dbReference type="NCBI Taxonomy" id="1899563"/>
    <lineage>
        <taxon>Bacteria</taxon>
        <taxon>Pseudomonadati</taxon>
        <taxon>Pseudomonadota</taxon>
        <taxon>Gammaproteobacteria</taxon>
        <taxon>Thiotrichales</taxon>
        <taxon>Thiotrichaceae</taxon>
        <taxon>Venteria</taxon>
    </lineage>
</organism>
<feature type="transmembrane region" description="Helical" evidence="1">
    <location>
        <begin position="373"/>
        <end position="393"/>
    </location>
</feature>
<dbReference type="GO" id="GO:0005886">
    <property type="term" value="C:plasma membrane"/>
    <property type="evidence" value="ECO:0007669"/>
    <property type="project" value="TreeGrafter"/>
</dbReference>
<feature type="transmembrane region" description="Helical" evidence="1">
    <location>
        <begin position="912"/>
        <end position="935"/>
    </location>
</feature>
<evidence type="ECO:0000313" key="3">
    <source>
        <dbReference type="Proteomes" id="UP000236724"/>
    </source>
</evidence>
<dbReference type="AlphaFoldDB" id="A0A1H6FD33"/>
<feature type="transmembrane region" description="Helical" evidence="1">
    <location>
        <begin position="12"/>
        <end position="32"/>
    </location>
</feature>
<dbReference type="EMBL" id="FMSV02000511">
    <property type="protein sequence ID" value="SEH06925.1"/>
    <property type="molecule type" value="Genomic_DNA"/>
</dbReference>
<evidence type="ECO:0000313" key="2">
    <source>
        <dbReference type="EMBL" id="SEH06925.1"/>
    </source>
</evidence>
<dbReference type="InterPro" id="IPR027463">
    <property type="entry name" value="AcrB_DN_DC_subdom"/>
</dbReference>
<dbReference type="SUPFAM" id="SSF82866">
    <property type="entry name" value="Multidrug efflux transporter AcrB transmembrane domain"/>
    <property type="match status" value="2"/>
</dbReference>
<feature type="transmembrane region" description="Helical" evidence="1">
    <location>
        <begin position="1037"/>
        <end position="1058"/>
    </location>
</feature>
<protein>
    <submittedName>
        <fullName evidence="2">Multidrug resistance protein MdtC</fullName>
    </submittedName>
</protein>
<feature type="transmembrane region" description="Helical" evidence="1">
    <location>
        <begin position="476"/>
        <end position="503"/>
    </location>
</feature>
<dbReference type="Gene3D" id="3.30.70.1320">
    <property type="entry name" value="Multidrug efflux transporter AcrB pore domain like"/>
    <property type="match status" value="1"/>
</dbReference>
<dbReference type="Gene3D" id="1.20.1640.10">
    <property type="entry name" value="Multidrug efflux transporter AcrB transmembrane domain"/>
    <property type="match status" value="2"/>
</dbReference>
<gene>
    <name evidence="2" type="primary">mdtC_2</name>
    <name evidence="2" type="ORF">MBHS_02791</name>
</gene>
<feature type="transmembrane region" description="Helical" evidence="1">
    <location>
        <begin position="444"/>
        <end position="464"/>
    </location>
</feature>
<dbReference type="PANTHER" id="PTHR32063">
    <property type="match status" value="1"/>
</dbReference>
<dbReference type="Proteomes" id="UP000236724">
    <property type="component" value="Unassembled WGS sequence"/>
</dbReference>
<feature type="transmembrane region" description="Helical" evidence="1">
    <location>
        <begin position="982"/>
        <end position="1000"/>
    </location>
</feature>
<proteinExistence type="predicted"/>
<evidence type="ECO:0000256" key="1">
    <source>
        <dbReference type="SAM" id="Phobius"/>
    </source>
</evidence>
<dbReference type="PRINTS" id="PR00702">
    <property type="entry name" value="ACRIFLAVINRP"/>
</dbReference>
<dbReference type="Gene3D" id="3.30.2090.10">
    <property type="entry name" value="Multidrug efflux transporter AcrB TolC docking domain, DN and DC subdomains"/>
    <property type="match status" value="2"/>
</dbReference>
<dbReference type="SUPFAM" id="SSF82693">
    <property type="entry name" value="Multidrug efflux transporter AcrB pore domain, PN1, PN2, PC1 and PC2 subdomains"/>
    <property type="match status" value="2"/>
</dbReference>
<dbReference type="OrthoDB" id="5613295at2"/>
<keyword evidence="1" id="KW-0812">Transmembrane</keyword>
<keyword evidence="3" id="KW-1185">Reference proteome</keyword>
<dbReference type="Gene3D" id="3.30.70.1440">
    <property type="entry name" value="Multidrug efflux transporter AcrB pore domain"/>
    <property type="match status" value="1"/>
</dbReference>
<feature type="transmembrane region" description="Helical" evidence="1">
    <location>
        <begin position="346"/>
        <end position="366"/>
    </location>
</feature>
<dbReference type="GO" id="GO:0042910">
    <property type="term" value="F:xenobiotic transmembrane transporter activity"/>
    <property type="evidence" value="ECO:0007669"/>
    <property type="project" value="TreeGrafter"/>
</dbReference>
<feature type="transmembrane region" description="Helical" evidence="1">
    <location>
        <begin position="541"/>
        <end position="559"/>
    </location>
</feature>
<keyword evidence="1" id="KW-1133">Transmembrane helix</keyword>
<dbReference type="Gene3D" id="3.30.70.1430">
    <property type="entry name" value="Multidrug efflux transporter AcrB pore domain"/>
    <property type="match status" value="2"/>
</dbReference>
<sequence length="1103" mass="119612">MKLVDAAVRQPITVVVVVLMAMMAGVLAFTQVPIQMTPSVDSVVISVSTFWENASPKEIESDIITEQERVLGDVTGLLALTSISQAGQGQLRLEFENGTDIHLAMQQVLQKLDEVIAYPEGVSQPVVEGVDPDSIDHIAWVGLAATDPNFDASTLYDFMERRLRPRLERIKGVSKVGIVGAREKELQIRIDPVALAQHGITYTALMDAIRLNNQNFSGGRLNDGKNDIRVRAVGRFSDIDAVKRLVVQRNHAGPVYLGDLATVEETYKELQNWVLARGILMPFFNFQLQYGANLLETMHLIKAELATLNAPAGLLEQEAQRMGVDGTLELVQVWDSSTYVDQAIDLVQNNILIGGLLATLTLLLFLRSLRTIGVIAIAIPISVIAALVVLVALGRSINIISLAGMAFAVGMVIDNAIVVIENVFRHLEMGKTTVRAAIEGTHEVAGAVLASTLTTLMVFLPILFIEDSAGQLFRDIALAIMASVGISFLVSILVIPATAAGFLHLPKQTRARLQQNKPKAGIAQWVAGIVQFFTRNWLRRLLLTLSFAIITFIGISWLIPPLDYLPKGNRNAVFGVMIPPPGYNLEQMRIIGKRMETTIRPTWEYTGDKFGAEPRIRGTDAPDPSDRRPMISINGQQQPAPALDHYFLVAMGGRMFHGALPHDARTAVDAIDLLNSAASGANTPDVLGFAFQFPLFLSGGTTGSAINIDLVGDDLSLVSKGAEALLFKLFEQFGFYAVVPEPANFLLPSPELRITPDDERLQHMGLSRSDVGIAVAANGDGYILPRGFEIGGELKDIKVISQPALADNPIDALLQVPLATPTGKVVDLENVARVERLQDADQIKHVNRQRAVTLQFTAPDGMAMEDAIQAIQSIVAELREQAAISPLIEVQLAGSAGKLSDIKQALMGDGSLIGTISSSLFLAMLVVYLVMVVLFQNWFYPLVIMVTVPLATLGGFIGLSWVHQISVAERYLPVQNMDVLTILGFVILAGVVVNNAILIVHQTLNFLAGKSDMGDKVERMTPQQAIIKSVESRVRPILMSTLTSVGGMLPLVLMPGAGSELYRGLGAVVVGGLLIATFFTLFLVPVILSMLFELRAKKAEYTA</sequence>
<accession>A0A1H6FD33</accession>
<feature type="transmembrane region" description="Helical" evidence="1">
    <location>
        <begin position="942"/>
        <end position="962"/>
    </location>
</feature>
<dbReference type="RefSeq" id="WP_103920642.1">
    <property type="nucleotide sequence ID" value="NZ_FMSV02000511.1"/>
</dbReference>
<dbReference type="Pfam" id="PF00873">
    <property type="entry name" value="ACR_tran"/>
    <property type="match status" value="2"/>
</dbReference>
<reference evidence="2 3" key="1">
    <citation type="submission" date="2016-10" db="EMBL/GenBank/DDBJ databases">
        <authorList>
            <person name="de Groot N.N."/>
        </authorList>
    </citation>
    <scope>NUCLEOTIDE SEQUENCE [LARGE SCALE GENOMIC DNA]</scope>
    <source>
        <strain evidence="2">MBHS1</strain>
    </source>
</reference>
<dbReference type="SUPFAM" id="SSF82714">
    <property type="entry name" value="Multidrug efflux transporter AcrB TolC docking domain, DN and DC subdomains"/>
    <property type="match status" value="2"/>
</dbReference>
<keyword evidence="1" id="KW-0472">Membrane</keyword>